<name>A0A852WCK2_PSEA5</name>
<dbReference type="PANTHER" id="PTHR30363:SF4">
    <property type="entry name" value="GLYCEROL-3-PHOSPHATE REGULON REPRESSOR"/>
    <property type="match status" value="1"/>
</dbReference>
<dbReference type="GO" id="GO:0003700">
    <property type="term" value="F:DNA-binding transcription factor activity"/>
    <property type="evidence" value="ECO:0007669"/>
    <property type="project" value="InterPro"/>
</dbReference>
<dbReference type="AlphaFoldDB" id="A0A852WCK2"/>
<dbReference type="Proteomes" id="UP000549695">
    <property type="component" value="Unassembled WGS sequence"/>
</dbReference>
<dbReference type="PRINTS" id="PR00037">
    <property type="entry name" value="HTHLACR"/>
</dbReference>
<dbReference type="EMBL" id="JACCCZ010000001">
    <property type="protein sequence ID" value="NYG03112.1"/>
    <property type="molecule type" value="Genomic_DNA"/>
</dbReference>
<keyword evidence="4" id="KW-0804">Transcription</keyword>
<evidence type="ECO:0000256" key="2">
    <source>
        <dbReference type="ARBA" id="ARBA00022491"/>
    </source>
</evidence>
<proteinExistence type="predicted"/>
<dbReference type="PROSITE" id="PS51000">
    <property type="entry name" value="HTH_DEOR_2"/>
    <property type="match status" value="1"/>
</dbReference>
<comment type="function">
    <text evidence="5">Repressor of the lactose catabolism operon. Galactose-6-phosphate is the inducer.</text>
</comment>
<evidence type="ECO:0000256" key="4">
    <source>
        <dbReference type="ARBA" id="ARBA00023163"/>
    </source>
</evidence>
<dbReference type="SUPFAM" id="SSF100950">
    <property type="entry name" value="NagB/RpiA/CoA transferase-like"/>
    <property type="match status" value="1"/>
</dbReference>
<protein>
    <recommendedName>
        <fullName evidence="1">Lactose phosphotransferase system repressor</fullName>
    </recommendedName>
</protein>
<reference evidence="7 8" key="1">
    <citation type="submission" date="2020-07" db="EMBL/GenBank/DDBJ databases">
        <title>Sequencing the genomes of 1000 actinobacteria strains.</title>
        <authorList>
            <person name="Klenk H.-P."/>
        </authorList>
    </citation>
    <scope>NUCLEOTIDE SEQUENCE [LARGE SCALE GENOMIC DNA]</scope>
    <source>
        <strain evidence="7 8">DSM 44749</strain>
    </source>
</reference>
<evidence type="ECO:0000259" key="6">
    <source>
        <dbReference type="PROSITE" id="PS51000"/>
    </source>
</evidence>
<dbReference type="InterPro" id="IPR014036">
    <property type="entry name" value="DeoR-like_C"/>
</dbReference>
<dbReference type="RefSeq" id="WP_179761620.1">
    <property type="nucleotide sequence ID" value="NZ_BAAAJZ010000003.1"/>
</dbReference>
<dbReference type="InterPro" id="IPR001034">
    <property type="entry name" value="DeoR_HTH"/>
</dbReference>
<comment type="caution">
    <text evidence="7">The sequence shown here is derived from an EMBL/GenBank/DDBJ whole genome shotgun (WGS) entry which is preliminary data.</text>
</comment>
<dbReference type="Pfam" id="PF08220">
    <property type="entry name" value="HTH_DeoR"/>
    <property type="match status" value="1"/>
</dbReference>
<feature type="domain" description="HTH deoR-type" evidence="6">
    <location>
        <begin position="3"/>
        <end position="58"/>
    </location>
</feature>
<dbReference type="PANTHER" id="PTHR30363">
    <property type="entry name" value="HTH-TYPE TRANSCRIPTIONAL REGULATOR SRLR-RELATED"/>
    <property type="match status" value="1"/>
</dbReference>
<organism evidence="7 8">
    <name type="scientific">Pseudonocardia alni</name>
    <name type="common">Amycolata alni</name>
    <dbReference type="NCBI Taxonomy" id="33907"/>
    <lineage>
        <taxon>Bacteria</taxon>
        <taxon>Bacillati</taxon>
        <taxon>Actinomycetota</taxon>
        <taxon>Actinomycetes</taxon>
        <taxon>Pseudonocardiales</taxon>
        <taxon>Pseudonocardiaceae</taxon>
        <taxon>Pseudonocardia</taxon>
    </lineage>
</organism>
<dbReference type="Pfam" id="PF00455">
    <property type="entry name" value="DeoRC"/>
    <property type="match status" value="1"/>
</dbReference>
<gene>
    <name evidence="7" type="ORF">HDA37_003397</name>
</gene>
<evidence type="ECO:0000313" key="8">
    <source>
        <dbReference type="Proteomes" id="UP000549695"/>
    </source>
</evidence>
<evidence type="ECO:0000313" key="7">
    <source>
        <dbReference type="EMBL" id="NYG03112.1"/>
    </source>
</evidence>
<dbReference type="SMART" id="SM00420">
    <property type="entry name" value="HTH_DEOR"/>
    <property type="match status" value="1"/>
</dbReference>
<evidence type="ECO:0000256" key="3">
    <source>
        <dbReference type="ARBA" id="ARBA00023015"/>
    </source>
</evidence>
<dbReference type="InterPro" id="IPR037171">
    <property type="entry name" value="NagB/RpiA_transferase-like"/>
</dbReference>
<dbReference type="InterPro" id="IPR050313">
    <property type="entry name" value="Carb_Metab_HTH_regulators"/>
</dbReference>
<dbReference type="SUPFAM" id="SSF46785">
    <property type="entry name" value="Winged helix' DNA-binding domain"/>
    <property type="match status" value="1"/>
</dbReference>
<keyword evidence="3" id="KW-0805">Transcription regulation</keyword>
<evidence type="ECO:0000256" key="5">
    <source>
        <dbReference type="ARBA" id="ARBA00024937"/>
    </source>
</evidence>
<dbReference type="Gene3D" id="3.40.50.1360">
    <property type="match status" value="1"/>
</dbReference>
<dbReference type="InterPro" id="IPR036390">
    <property type="entry name" value="WH_DNA-bd_sf"/>
</dbReference>
<dbReference type="GeneID" id="98053118"/>
<evidence type="ECO:0000256" key="1">
    <source>
        <dbReference type="ARBA" id="ARBA00021390"/>
    </source>
</evidence>
<dbReference type="SMART" id="SM01134">
    <property type="entry name" value="DeoRC"/>
    <property type="match status" value="1"/>
</dbReference>
<keyword evidence="8" id="KW-1185">Reference proteome</keyword>
<sequence>MYAAERQQWLLDRTRDRGRVDVAAVAEELDVTPETIRRDLGALERQSLVRRVHGGAIPSDLLNFEPGVGQRDSQFGAEKERIAKAALAELGTAATVLLDAGTTTSRLASTLPRERDVTVVTNSLPIASSLAGRPNVDLRLLGGRVRGTTLATVDDWGTEVLAGLTIDVAFIGTNGFSVARGLTTPDTGEGATKRAMLRAARRTVVLADASKFGSDQFVRFGTLAEVDTLITDTGLDAADAAELEAAGPKVVRA</sequence>
<keyword evidence="2" id="KW-0678">Repressor</keyword>
<accession>A0A852WCK2</accession>